<feature type="non-terminal residue" evidence="1">
    <location>
        <position position="1"/>
    </location>
</feature>
<accession>A0A9D2JT00</accession>
<sequence length="235" mass="26505">DFLHTVNKEHLINLTENFHTNIKGLNVELQNSAFVSNAKDVFVKNSQDEKIYQLGKFEGITQAVAVLTKRRCGQSQFQQSMSNFVAQPVMNQILHFIYEHPNVQHKRIAASLNMKANSLTYRINQLIEAGCVDVYSQGKYKYYDLTLKSREYLSKNEYGSTFLHSSVNPAYVNRYFSARAKDHCSVTAYASVRPRSKAAVYGILDTKPKAGLIPQKLSTRKALASMAAAIGIEEE</sequence>
<dbReference type="AlphaFoldDB" id="A0A9D2JT00"/>
<organism evidence="1 2">
    <name type="scientific">Candidatus Blautia pullicola</name>
    <dbReference type="NCBI Taxonomy" id="2838498"/>
    <lineage>
        <taxon>Bacteria</taxon>
        <taxon>Bacillati</taxon>
        <taxon>Bacillota</taxon>
        <taxon>Clostridia</taxon>
        <taxon>Lachnospirales</taxon>
        <taxon>Lachnospiraceae</taxon>
        <taxon>Blautia</taxon>
    </lineage>
</organism>
<evidence type="ECO:0000313" key="1">
    <source>
        <dbReference type="EMBL" id="HIZ65437.1"/>
    </source>
</evidence>
<reference evidence="1" key="2">
    <citation type="submission" date="2021-04" db="EMBL/GenBank/DDBJ databases">
        <authorList>
            <person name="Gilroy R."/>
        </authorList>
    </citation>
    <scope>NUCLEOTIDE SEQUENCE</scope>
    <source>
        <strain evidence="1">1068</strain>
    </source>
</reference>
<dbReference type="InterPro" id="IPR036390">
    <property type="entry name" value="WH_DNA-bd_sf"/>
</dbReference>
<dbReference type="InterPro" id="IPR036388">
    <property type="entry name" value="WH-like_DNA-bd_sf"/>
</dbReference>
<reference evidence="1" key="1">
    <citation type="journal article" date="2021" name="PeerJ">
        <title>Extensive microbial diversity within the chicken gut microbiome revealed by metagenomics and culture.</title>
        <authorList>
            <person name="Gilroy R."/>
            <person name="Ravi A."/>
            <person name="Getino M."/>
            <person name="Pursley I."/>
            <person name="Horton D.L."/>
            <person name="Alikhan N.F."/>
            <person name="Baker D."/>
            <person name="Gharbi K."/>
            <person name="Hall N."/>
            <person name="Watson M."/>
            <person name="Adriaenssens E.M."/>
            <person name="Foster-Nyarko E."/>
            <person name="Jarju S."/>
            <person name="Secka A."/>
            <person name="Antonio M."/>
            <person name="Oren A."/>
            <person name="Chaudhuri R.R."/>
            <person name="La Ragione R."/>
            <person name="Hildebrand F."/>
            <person name="Pallen M.J."/>
        </authorList>
    </citation>
    <scope>NUCLEOTIDE SEQUENCE</scope>
    <source>
        <strain evidence="1">1068</strain>
    </source>
</reference>
<gene>
    <name evidence="1" type="ORF">H9809_06000</name>
</gene>
<dbReference type="CDD" id="cd00090">
    <property type="entry name" value="HTH_ARSR"/>
    <property type="match status" value="1"/>
</dbReference>
<comment type="caution">
    <text evidence="1">The sequence shown here is derived from an EMBL/GenBank/DDBJ whole genome shotgun (WGS) entry which is preliminary data.</text>
</comment>
<dbReference type="EMBL" id="DXBG01000144">
    <property type="protein sequence ID" value="HIZ65437.1"/>
    <property type="molecule type" value="Genomic_DNA"/>
</dbReference>
<protein>
    <submittedName>
        <fullName evidence="1">Winged helix-turn-helix domain-containing protein</fullName>
    </submittedName>
</protein>
<name>A0A9D2JT00_9FIRM</name>
<proteinExistence type="predicted"/>
<dbReference type="SUPFAM" id="SSF46785">
    <property type="entry name" value="Winged helix' DNA-binding domain"/>
    <property type="match status" value="1"/>
</dbReference>
<dbReference type="Proteomes" id="UP000824056">
    <property type="component" value="Unassembled WGS sequence"/>
</dbReference>
<dbReference type="Gene3D" id="1.10.10.10">
    <property type="entry name" value="Winged helix-like DNA-binding domain superfamily/Winged helix DNA-binding domain"/>
    <property type="match status" value="1"/>
</dbReference>
<evidence type="ECO:0000313" key="2">
    <source>
        <dbReference type="Proteomes" id="UP000824056"/>
    </source>
</evidence>
<dbReference type="InterPro" id="IPR011991">
    <property type="entry name" value="ArsR-like_HTH"/>
</dbReference>